<accession>A0ABR0B734</accession>
<protein>
    <submittedName>
        <fullName evidence="1">Uncharacterized protein</fullName>
    </submittedName>
</protein>
<reference evidence="1 2" key="1">
    <citation type="journal article" date="2023" name="Nucleic Acids Res.">
        <title>The hologenome of Daphnia magna reveals possible DNA methylation and microbiome-mediated evolution of the host genome.</title>
        <authorList>
            <person name="Chaturvedi A."/>
            <person name="Li X."/>
            <person name="Dhandapani V."/>
            <person name="Marshall H."/>
            <person name="Kissane S."/>
            <person name="Cuenca-Cambronero M."/>
            <person name="Asole G."/>
            <person name="Calvet F."/>
            <person name="Ruiz-Romero M."/>
            <person name="Marangio P."/>
            <person name="Guigo R."/>
            <person name="Rago D."/>
            <person name="Mirbahai L."/>
            <person name="Eastwood N."/>
            <person name="Colbourne J.K."/>
            <person name="Zhou J."/>
            <person name="Mallon E."/>
            <person name="Orsini L."/>
        </authorList>
    </citation>
    <scope>NUCLEOTIDE SEQUENCE [LARGE SCALE GENOMIC DNA]</scope>
    <source>
        <strain evidence="1">LRV0_1</strain>
    </source>
</reference>
<evidence type="ECO:0000313" key="1">
    <source>
        <dbReference type="EMBL" id="KAK4037498.1"/>
    </source>
</evidence>
<organism evidence="1 2">
    <name type="scientific">Daphnia magna</name>
    <dbReference type="NCBI Taxonomy" id="35525"/>
    <lineage>
        <taxon>Eukaryota</taxon>
        <taxon>Metazoa</taxon>
        <taxon>Ecdysozoa</taxon>
        <taxon>Arthropoda</taxon>
        <taxon>Crustacea</taxon>
        <taxon>Branchiopoda</taxon>
        <taxon>Diplostraca</taxon>
        <taxon>Cladocera</taxon>
        <taxon>Anomopoda</taxon>
        <taxon>Daphniidae</taxon>
        <taxon>Daphnia</taxon>
    </lineage>
</organism>
<name>A0ABR0B734_9CRUS</name>
<keyword evidence="2" id="KW-1185">Reference proteome</keyword>
<gene>
    <name evidence="1" type="ORF">OUZ56_029531</name>
</gene>
<dbReference type="EMBL" id="JAOYFB010000040">
    <property type="protein sequence ID" value="KAK4037498.1"/>
    <property type="molecule type" value="Genomic_DNA"/>
</dbReference>
<comment type="caution">
    <text evidence="1">The sequence shown here is derived from an EMBL/GenBank/DDBJ whole genome shotgun (WGS) entry which is preliminary data.</text>
</comment>
<proteinExistence type="predicted"/>
<sequence length="109" mass="12564">MVNKGCSTSFFVFDFIAQRSIRRPILSAMTCKTVSCSDWKKKKRRLSSFGFRINFSTNLHYDFIFLVNLDLDFYGSANAAPHKSRRPTPRGVLRCLLKMLILTKATTYV</sequence>
<dbReference type="Proteomes" id="UP001234178">
    <property type="component" value="Unassembled WGS sequence"/>
</dbReference>
<evidence type="ECO:0000313" key="2">
    <source>
        <dbReference type="Proteomes" id="UP001234178"/>
    </source>
</evidence>